<sequence>VAYNPLTEGDDNSTADSPCEIHFHKINGGNVEIVKKIQIADKSILSSKLYFNSGVNSFITVSDTNGMSVITLDGQIAFKDNNLKVNEYSVEKNCLLMADKKTISVYELTE</sequence>
<keyword evidence="2" id="KW-1185">Reference proteome</keyword>
<comment type="caution">
    <text evidence="1">The sequence shown here is derived from an EMBL/GenBank/DDBJ whole genome shotgun (WGS) entry which is preliminary data.</text>
</comment>
<reference evidence="2" key="1">
    <citation type="journal article" date="2019" name="Int. J. Syst. Evol. Microbiol.">
        <title>The Global Catalogue of Microorganisms (GCM) 10K type strain sequencing project: providing services to taxonomists for standard genome sequencing and annotation.</title>
        <authorList>
            <consortium name="The Broad Institute Genomics Platform"/>
            <consortium name="The Broad Institute Genome Sequencing Center for Infectious Disease"/>
            <person name="Wu L."/>
            <person name="Ma J."/>
        </authorList>
    </citation>
    <scope>NUCLEOTIDE SEQUENCE [LARGE SCALE GENOMIC DNA]</scope>
    <source>
        <strain evidence="2">KCTC 52644</strain>
    </source>
</reference>
<name>A0ABW5ZD23_9FLAO</name>
<organism evidence="1 2">
    <name type="scientific">Flavobacterium ardleyense</name>
    <dbReference type="NCBI Taxonomy" id="2038737"/>
    <lineage>
        <taxon>Bacteria</taxon>
        <taxon>Pseudomonadati</taxon>
        <taxon>Bacteroidota</taxon>
        <taxon>Flavobacteriia</taxon>
        <taxon>Flavobacteriales</taxon>
        <taxon>Flavobacteriaceae</taxon>
        <taxon>Flavobacterium</taxon>
    </lineage>
</organism>
<proteinExistence type="predicted"/>
<protein>
    <recommendedName>
        <fullName evidence="3">Quercetin 2,3-dioxygenase C-terminal cupin domain-containing protein</fullName>
    </recommendedName>
</protein>
<evidence type="ECO:0008006" key="3">
    <source>
        <dbReference type="Google" id="ProtNLM"/>
    </source>
</evidence>
<accession>A0ABW5ZD23</accession>
<dbReference type="Proteomes" id="UP001597549">
    <property type="component" value="Unassembled WGS sequence"/>
</dbReference>
<feature type="non-terminal residue" evidence="1">
    <location>
        <position position="1"/>
    </location>
</feature>
<gene>
    <name evidence="1" type="ORF">ACFSX9_13145</name>
</gene>
<dbReference type="EMBL" id="JBHUOL010000021">
    <property type="protein sequence ID" value="MFD2909677.1"/>
    <property type="molecule type" value="Genomic_DNA"/>
</dbReference>
<dbReference type="RefSeq" id="WP_379808422.1">
    <property type="nucleotide sequence ID" value="NZ_JBHUOL010000021.1"/>
</dbReference>
<evidence type="ECO:0000313" key="1">
    <source>
        <dbReference type="EMBL" id="MFD2909677.1"/>
    </source>
</evidence>
<evidence type="ECO:0000313" key="2">
    <source>
        <dbReference type="Proteomes" id="UP001597549"/>
    </source>
</evidence>